<organism evidence="1 2">
    <name type="scientific">Corynebacterium spheniscorum</name>
    <dbReference type="NCBI Taxonomy" id="185761"/>
    <lineage>
        <taxon>Bacteria</taxon>
        <taxon>Bacillati</taxon>
        <taxon>Actinomycetota</taxon>
        <taxon>Actinomycetes</taxon>
        <taxon>Mycobacteriales</taxon>
        <taxon>Corynebacteriaceae</taxon>
        <taxon>Corynebacterium</taxon>
    </lineage>
</organism>
<dbReference type="Proteomes" id="UP000199065">
    <property type="component" value="Unassembled WGS sequence"/>
</dbReference>
<evidence type="ECO:0000313" key="2">
    <source>
        <dbReference type="Proteomes" id="UP000199065"/>
    </source>
</evidence>
<dbReference type="RefSeq" id="WP_092283556.1">
    <property type="nucleotide sequence ID" value="NZ_FOPJ01000001.1"/>
</dbReference>
<evidence type="ECO:0000313" key="1">
    <source>
        <dbReference type="EMBL" id="SFG19448.1"/>
    </source>
</evidence>
<dbReference type="NCBIfam" id="TIGR03089">
    <property type="entry name" value="TIGR03089 family protein"/>
    <property type="match status" value="1"/>
</dbReference>
<proteinExistence type="predicted"/>
<sequence length="223" mass="24019">MDLLSHLLKADPSSPRLTIYDEKVGARLDFSALTLDNWAAKVGNMLNEEFDLEEGNRILIDLPVNWHTVVIVLGALAAGVDVDLTSPASHTESDAEVVFTSLDRADIYQDAELVIVTEDPFGRGVVETGGTLPEGAVDFGPGVRFFGDQYPYPTAKLPEILNGPIEATEGARVLGTGWSEWAGFRRQVLEPLAVGGSTVIVAGMVGTERLSEIAEAEKIDIRL</sequence>
<dbReference type="AlphaFoldDB" id="A0A1I2PTQ2"/>
<dbReference type="STRING" id="185761.SAMN05660282_00230"/>
<reference evidence="1 2" key="1">
    <citation type="submission" date="2016-10" db="EMBL/GenBank/DDBJ databases">
        <authorList>
            <person name="de Groot N.N."/>
        </authorList>
    </citation>
    <scope>NUCLEOTIDE SEQUENCE [LARGE SCALE GENOMIC DNA]</scope>
    <source>
        <strain>J11</strain>
        <strain evidence="2">PG 39</strain>
    </source>
</reference>
<dbReference type="SUPFAM" id="SSF56801">
    <property type="entry name" value="Acetyl-CoA synthetase-like"/>
    <property type="match status" value="1"/>
</dbReference>
<keyword evidence="2" id="KW-1185">Reference proteome</keyword>
<protein>
    <submittedName>
        <fullName evidence="1">TIGR03089 family protein</fullName>
    </submittedName>
</protein>
<accession>A0A1I2PTQ2</accession>
<dbReference type="EMBL" id="FOPJ01000001">
    <property type="protein sequence ID" value="SFG19448.1"/>
    <property type="molecule type" value="Genomic_DNA"/>
</dbReference>
<name>A0A1I2PTQ2_9CORY</name>
<dbReference type="OrthoDB" id="3396763at2"/>
<dbReference type="InterPro" id="IPR017523">
    <property type="entry name" value="Rv3268"/>
</dbReference>
<gene>
    <name evidence="1" type="ORF">SAMN05660282_00230</name>
</gene>